<accession>A0A926DNP5</accession>
<dbReference type="FunFam" id="3.30.54.20:FF:000001">
    <property type="entry name" value="Alanine--tRNA ligase"/>
    <property type="match status" value="1"/>
</dbReference>
<feature type="coiled-coil region" evidence="15">
    <location>
        <begin position="736"/>
        <end position="763"/>
    </location>
</feature>
<feature type="binding site" evidence="14">
    <location>
        <position position="568"/>
    </location>
    <ligand>
        <name>Zn(2+)</name>
        <dbReference type="ChEBI" id="CHEBI:29105"/>
    </ligand>
</feature>
<evidence type="ECO:0000256" key="14">
    <source>
        <dbReference type="HAMAP-Rule" id="MF_00036"/>
    </source>
</evidence>
<dbReference type="InterPro" id="IPR045864">
    <property type="entry name" value="aa-tRNA-synth_II/BPL/LPL"/>
</dbReference>
<evidence type="ECO:0000259" key="16">
    <source>
        <dbReference type="PROSITE" id="PS50860"/>
    </source>
</evidence>
<comment type="domain">
    <text evidence="14">Consists of three domains; the N-terminal catalytic domain, the editing domain and the C-terminal C-Ala domain. The editing domain removes incorrectly charged amino acids, while the C-Ala domain, along with tRNA(Ala), serves as a bridge to cooperatively bring together the editing and aminoacylation centers thus stimulating deacylation of misacylated tRNAs.</text>
</comment>
<dbReference type="CDD" id="cd00673">
    <property type="entry name" value="AlaRS_core"/>
    <property type="match status" value="1"/>
</dbReference>
<dbReference type="InterPro" id="IPR003156">
    <property type="entry name" value="DHHA1_dom"/>
</dbReference>
<protein>
    <recommendedName>
        <fullName evidence="14">Alanine--tRNA ligase</fullName>
        <ecNumber evidence="14">6.1.1.7</ecNumber>
    </recommendedName>
    <alternativeName>
        <fullName evidence="14">Alanyl-tRNA synthetase</fullName>
        <shortName evidence="14">AlaRS</shortName>
    </alternativeName>
</protein>
<dbReference type="FunFam" id="3.30.980.10:FF:000004">
    <property type="entry name" value="Alanine--tRNA ligase, cytoplasmic"/>
    <property type="match status" value="1"/>
</dbReference>
<dbReference type="Gene3D" id="3.30.54.20">
    <property type="match status" value="1"/>
</dbReference>
<evidence type="ECO:0000256" key="6">
    <source>
        <dbReference type="ARBA" id="ARBA00022741"/>
    </source>
</evidence>
<reference evidence="17" key="1">
    <citation type="submission" date="2020-08" db="EMBL/GenBank/DDBJ databases">
        <title>Genome public.</title>
        <authorList>
            <person name="Liu C."/>
            <person name="Sun Q."/>
        </authorList>
    </citation>
    <scope>NUCLEOTIDE SEQUENCE</scope>
    <source>
        <strain evidence="17">H8</strain>
    </source>
</reference>
<evidence type="ECO:0000256" key="10">
    <source>
        <dbReference type="ARBA" id="ARBA00022917"/>
    </source>
</evidence>
<evidence type="ECO:0000256" key="1">
    <source>
        <dbReference type="ARBA" id="ARBA00004496"/>
    </source>
</evidence>
<dbReference type="PRINTS" id="PR00980">
    <property type="entry name" value="TRNASYNTHALA"/>
</dbReference>
<evidence type="ECO:0000256" key="7">
    <source>
        <dbReference type="ARBA" id="ARBA00022833"/>
    </source>
</evidence>
<dbReference type="GO" id="GO:0008270">
    <property type="term" value="F:zinc ion binding"/>
    <property type="evidence" value="ECO:0007669"/>
    <property type="project" value="UniProtKB-UniRule"/>
</dbReference>
<comment type="caution">
    <text evidence="17">The sequence shown here is derived from an EMBL/GenBank/DDBJ whole genome shotgun (WGS) entry which is preliminary data.</text>
</comment>
<dbReference type="AlphaFoldDB" id="A0A926DNP5"/>
<keyword evidence="9 14" id="KW-0694">RNA-binding</keyword>
<dbReference type="SUPFAM" id="SSF101353">
    <property type="entry name" value="Putative anticodon-binding domain of alanyl-tRNA synthetase (AlaRS)"/>
    <property type="match status" value="1"/>
</dbReference>
<evidence type="ECO:0000256" key="2">
    <source>
        <dbReference type="ARBA" id="ARBA00008226"/>
    </source>
</evidence>
<evidence type="ECO:0000256" key="8">
    <source>
        <dbReference type="ARBA" id="ARBA00022840"/>
    </source>
</evidence>
<dbReference type="InterPro" id="IPR002318">
    <property type="entry name" value="Ala-tRNA-lgiase_IIc"/>
</dbReference>
<dbReference type="GO" id="GO:0002161">
    <property type="term" value="F:aminoacyl-tRNA deacylase activity"/>
    <property type="evidence" value="ECO:0007669"/>
    <property type="project" value="TreeGrafter"/>
</dbReference>
<dbReference type="InterPro" id="IPR023033">
    <property type="entry name" value="Ala_tRNA_ligase_euk/bac"/>
</dbReference>
<evidence type="ECO:0000256" key="3">
    <source>
        <dbReference type="ARBA" id="ARBA00022555"/>
    </source>
</evidence>
<dbReference type="InterPro" id="IPR018162">
    <property type="entry name" value="Ala-tRNA-ligase_IIc_anticod-bd"/>
</dbReference>
<comment type="similarity">
    <text evidence="2 14">Belongs to the class-II aminoacyl-tRNA synthetase family.</text>
</comment>
<keyword evidence="14" id="KW-0963">Cytoplasm</keyword>
<dbReference type="InterPro" id="IPR050058">
    <property type="entry name" value="Ala-tRNA_ligase"/>
</dbReference>
<dbReference type="Pfam" id="PF01411">
    <property type="entry name" value="tRNA-synt_2c"/>
    <property type="match status" value="1"/>
</dbReference>
<keyword evidence="18" id="KW-1185">Reference proteome</keyword>
<keyword evidence="7 14" id="KW-0862">Zinc</keyword>
<dbReference type="Gene3D" id="3.10.310.40">
    <property type="match status" value="1"/>
</dbReference>
<evidence type="ECO:0000256" key="12">
    <source>
        <dbReference type="ARBA" id="ARBA00024779"/>
    </source>
</evidence>
<proteinExistence type="inferred from homology"/>
<keyword evidence="6 14" id="KW-0547">Nucleotide-binding</keyword>
<evidence type="ECO:0000256" key="4">
    <source>
        <dbReference type="ARBA" id="ARBA00022598"/>
    </source>
</evidence>
<dbReference type="FunFam" id="2.40.30.130:FF:000001">
    <property type="entry name" value="Alanine--tRNA ligase"/>
    <property type="match status" value="1"/>
</dbReference>
<keyword evidence="4 14" id="KW-0436">Ligase</keyword>
<dbReference type="HAMAP" id="MF_00036_B">
    <property type="entry name" value="Ala_tRNA_synth_B"/>
    <property type="match status" value="1"/>
</dbReference>
<evidence type="ECO:0000256" key="13">
    <source>
        <dbReference type="ARBA" id="ARBA00048300"/>
    </source>
</evidence>
<dbReference type="SUPFAM" id="SSF50447">
    <property type="entry name" value="Translation proteins"/>
    <property type="match status" value="1"/>
</dbReference>
<evidence type="ECO:0000256" key="15">
    <source>
        <dbReference type="SAM" id="Coils"/>
    </source>
</evidence>
<dbReference type="EC" id="6.1.1.7" evidence="14"/>
<sequence>MEKLGLNEIREKYLSFFESKGHLRLPSFSLVPENDPSLLLINAGMAPLKPYFTGRQVPPKKRVTTCQKCIRTPDIERVGKTARHGTFFEMLGNFSFGDYFKNDATKWAWEFVTKVLNMPVDKLWVTIYEDDDEAFDIWTKNVGVSPDRIVRMGKEDNFWEIGTGPCGPCSEIYFDRGPEHGCGSPDCKVGCECDRYVEFWNLVFTQFEKQEDGTYKKLDHPNIDTGMGLERIACIMQGVLSLFDVDTIKSIRDKVCEMAGVEYGKDPQTDVSVRVVTDHIRSTVFLISDGVNVSNEGRGYVLRRLLRRAARHGKLLGINGTFLYKLADTVIDASEKAYPVLEENREMIKSKIKNEEERFAQTIDAGFSILNSFLDDKLLDNMEKNTIFSGNDAFKLYDTYGFPIDLTREILAERGIEIDEEGFNREMEAQRQRARANAKMTEVGWEDTIADALSNVAPTDFVGYDSLESEAKIIAIVTDAGSAKALAEGNSGILVLDKTPFYAESGGQVGDVGKVCGEFTEAVVTDTKKTPDGKFYHIVEVKEGTFGVGETVTAKVDIRTRRRTQANHSATHLLDSALKNKFGRAVSQAGSLVNKDRLRFDFTLDRPVSNEELAEIEADVNRQIAMAVPVVWETMPIDEAKNKGAVAVFGDKYGDVVRVVTMGNYSMELCGGCHVGNTSEIGLFKILSETGVAAGVRRIEAVTGFGVLTEVYAMQEVLNTTAEALKCAPKDLAKKAAIVMDELKKAEAKIEGLNAKLAKSSEGDILNSAREINGITVVCGRIDGATVDALRKIGDDFKAQTPCGVIVLASSDGGKATFIAMATKEAIAKGAHSGNIVREAAKIAGGGGGGRPDSAQAGGKDVSKIDNALAAVYKMMEELN</sequence>
<dbReference type="InterPro" id="IPR018164">
    <property type="entry name" value="Ala-tRNA-synth_IIc_N"/>
</dbReference>
<dbReference type="PANTHER" id="PTHR11777:SF9">
    <property type="entry name" value="ALANINE--TRNA LIGASE, CYTOPLASMIC"/>
    <property type="match status" value="1"/>
</dbReference>
<feature type="domain" description="Alanyl-transfer RNA synthetases family profile" evidence="16">
    <location>
        <begin position="4"/>
        <end position="713"/>
    </location>
</feature>
<dbReference type="Gene3D" id="2.40.30.130">
    <property type="match status" value="1"/>
</dbReference>
<keyword evidence="3 14" id="KW-0820">tRNA-binding</keyword>
<comment type="function">
    <text evidence="12 14">Catalyzes the attachment of alanine to tRNA(Ala) in a two-step reaction: alanine is first activated by ATP to form Ala-AMP and then transferred to the acceptor end of tRNA(Ala). Also edits incorrectly charged Ser-tRNA(Ala) and Gly-tRNA(Ala) via its editing domain.</text>
</comment>
<dbReference type="Gene3D" id="6.10.250.550">
    <property type="match status" value="1"/>
</dbReference>
<evidence type="ECO:0000313" key="18">
    <source>
        <dbReference type="Proteomes" id="UP000611762"/>
    </source>
</evidence>
<dbReference type="InterPro" id="IPR018163">
    <property type="entry name" value="Thr/Ala-tRNA-synth_IIc_edit"/>
</dbReference>
<keyword evidence="10 14" id="KW-0648">Protein biosynthesis</keyword>
<evidence type="ECO:0000256" key="9">
    <source>
        <dbReference type="ARBA" id="ARBA00022884"/>
    </source>
</evidence>
<keyword evidence="5 14" id="KW-0479">Metal-binding</keyword>
<dbReference type="NCBIfam" id="TIGR00344">
    <property type="entry name" value="alaS"/>
    <property type="match status" value="1"/>
</dbReference>
<dbReference type="InterPro" id="IPR018165">
    <property type="entry name" value="Ala-tRNA-synth_IIc_core"/>
</dbReference>
<organism evidence="17 18">
    <name type="scientific">Congzhengia minquanensis</name>
    <dbReference type="NCBI Taxonomy" id="2763657"/>
    <lineage>
        <taxon>Bacteria</taxon>
        <taxon>Bacillati</taxon>
        <taxon>Bacillota</taxon>
        <taxon>Clostridia</taxon>
        <taxon>Eubacteriales</taxon>
        <taxon>Oscillospiraceae</taxon>
        <taxon>Congzhengia</taxon>
    </lineage>
</organism>
<dbReference type="EMBL" id="JACRSU010000002">
    <property type="protein sequence ID" value="MBC8540554.1"/>
    <property type="molecule type" value="Genomic_DNA"/>
</dbReference>
<gene>
    <name evidence="14 17" type="primary">alaS</name>
    <name evidence="17" type="ORF">H8698_06155</name>
</gene>
<comment type="subcellular location">
    <subcellularLocation>
        <location evidence="1 14">Cytoplasm</location>
    </subcellularLocation>
</comment>
<dbReference type="InterPro" id="IPR012947">
    <property type="entry name" value="tRNA_SAD"/>
</dbReference>
<dbReference type="PROSITE" id="PS50860">
    <property type="entry name" value="AA_TRNA_LIGASE_II_ALA"/>
    <property type="match status" value="1"/>
</dbReference>
<dbReference type="Pfam" id="PF02272">
    <property type="entry name" value="DHHA1"/>
    <property type="match status" value="1"/>
</dbReference>
<dbReference type="SUPFAM" id="SSF55186">
    <property type="entry name" value="ThrRS/AlaRS common domain"/>
    <property type="match status" value="1"/>
</dbReference>
<evidence type="ECO:0000256" key="11">
    <source>
        <dbReference type="ARBA" id="ARBA00023146"/>
    </source>
</evidence>
<keyword evidence="11 14" id="KW-0030">Aminoacyl-tRNA synthetase</keyword>
<evidence type="ECO:0000256" key="5">
    <source>
        <dbReference type="ARBA" id="ARBA00022723"/>
    </source>
</evidence>
<name>A0A926DNP5_9FIRM</name>
<feature type="binding site" evidence="14">
    <location>
        <position position="674"/>
    </location>
    <ligand>
        <name>Zn(2+)</name>
        <dbReference type="ChEBI" id="CHEBI:29105"/>
    </ligand>
</feature>
<dbReference type="GO" id="GO:0005524">
    <property type="term" value="F:ATP binding"/>
    <property type="evidence" value="ECO:0007669"/>
    <property type="project" value="UniProtKB-UniRule"/>
</dbReference>
<feature type="binding site" evidence="14">
    <location>
        <position position="572"/>
    </location>
    <ligand>
        <name>Zn(2+)</name>
        <dbReference type="ChEBI" id="CHEBI:29105"/>
    </ligand>
</feature>
<dbReference type="GO" id="GO:0005829">
    <property type="term" value="C:cytosol"/>
    <property type="evidence" value="ECO:0007669"/>
    <property type="project" value="TreeGrafter"/>
</dbReference>
<dbReference type="Pfam" id="PF07973">
    <property type="entry name" value="tRNA_SAD"/>
    <property type="match status" value="1"/>
</dbReference>
<dbReference type="Gene3D" id="3.30.930.10">
    <property type="entry name" value="Bira Bifunctional Protein, Domain 2"/>
    <property type="match status" value="1"/>
</dbReference>
<dbReference type="GO" id="GO:0140096">
    <property type="term" value="F:catalytic activity, acting on a protein"/>
    <property type="evidence" value="ECO:0007669"/>
    <property type="project" value="UniProtKB-ARBA"/>
</dbReference>
<dbReference type="GO" id="GO:0006419">
    <property type="term" value="P:alanyl-tRNA aminoacylation"/>
    <property type="evidence" value="ECO:0007669"/>
    <property type="project" value="UniProtKB-UniRule"/>
</dbReference>
<keyword evidence="15" id="KW-0175">Coiled coil</keyword>
<comment type="cofactor">
    <cofactor evidence="14">
        <name>Zn(2+)</name>
        <dbReference type="ChEBI" id="CHEBI:29105"/>
    </cofactor>
    <text evidence="14">Binds 1 zinc ion per subunit.</text>
</comment>
<dbReference type="GO" id="GO:0016740">
    <property type="term" value="F:transferase activity"/>
    <property type="evidence" value="ECO:0007669"/>
    <property type="project" value="UniProtKB-ARBA"/>
</dbReference>
<dbReference type="Gene3D" id="3.30.980.10">
    <property type="entry name" value="Threonyl-trna Synthetase, Chain A, domain 2"/>
    <property type="match status" value="1"/>
</dbReference>
<feature type="binding site" evidence="14">
    <location>
        <position position="670"/>
    </location>
    <ligand>
        <name>Zn(2+)</name>
        <dbReference type="ChEBI" id="CHEBI:29105"/>
    </ligand>
</feature>
<dbReference type="SUPFAM" id="SSF55681">
    <property type="entry name" value="Class II aaRS and biotin synthetases"/>
    <property type="match status" value="1"/>
</dbReference>
<dbReference type="Proteomes" id="UP000611762">
    <property type="component" value="Unassembled WGS sequence"/>
</dbReference>
<dbReference type="GO" id="GO:0000049">
    <property type="term" value="F:tRNA binding"/>
    <property type="evidence" value="ECO:0007669"/>
    <property type="project" value="UniProtKB-KW"/>
</dbReference>
<dbReference type="RefSeq" id="WP_249311728.1">
    <property type="nucleotide sequence ID" value="NZ_JACRSU010000002.1"/>
</dbReference>
<dbReference type="GO" id="GO:0004813">
    <property type="term" value="F:alanine-tRNA ligase activity"/>
    <property type="evidence" value="ECO:0007669"/>
    <property type="project" value="UniProtKB-UniRule"/>
</dbReference>
<dbReference type="InterPro" id="IPR009000">
    <property type="entry name" value="Transl_B-barrel_sf"/>
</dbReference>
<dbReference type="FunFam" id="3.30.930.10:FF:000004">
    <property type="entry name" value="Alanine--tRNA ligase"/>
    <property type="match status" value="1"/>
</dbReference>
<dbReference type="PANTHER" id="PTHR11777">
    <property type="entry name" value="ALANYL-TRNA SYNTHETASE"/>
    <property type="match status" value="1"/>
</dbReference>
<evidence type="ECO:0000313" key="17">
    <source>
        <dbReference type="EMBL" id="MBC8540554.1"/>
    </source>
</evidence>
<keyword evidence="8 14" id="KW-0067">ATP-binding</keyword>
<dbReference type="SMART" id="SM00863">
    <property type="entry name" value="tRNA_SAD"/>
    <property type="match status" value="1"/>
</dbReference>
<dbReference type="FunFam" id="3.10.310.40:FF:000001">
    <property type="entry name" value="Alanine--tRNA ligase"/>
    <property type="match status" value="1"/>
</dbReference>
<comment type="catalytic activity">
    <reaction evidence="13 14">
        <text>tRNA(Ala) + L-alanine + ATP = L-alanyl-tRNA(Ala) + AMP + diphosphate</text>
        <dbReference type="Rhea" id="RHEA:12540"/>
        <dbReference type="Rhea" id="RHEA-COMP:9657"/>
        <dbReference type="Rhea" id="RHEA-COMP:9923"/>
        <dbReference type="ChEBI" id="CHEBI:30616"/>
        <dbReference type="ChEBI" id="CHEBI:33019"/>
        <dbReference type="ChEBI" id="CHEBI:57972"/>
        <dbReference type="ChEBI" id="CHEBI:78442"/>
        <dbReference type="ChEBI" id="CHEBI:78497"/>
        <dbReference type="ChEBI" id="CHEBI:456215"/>
        <dbReference type="EC" id="6.1.1.7"/>
    </reaction>
</comment>